<gene>
    <name evidence="2" type="ORF">PIB30_003667</name>
</gene>
<dbReference type="Proteomes" id="UP001341840">
    <property type="component" value="Unassembled WGS sequence"/>
</dbReference>
<proteinExistence type="predicted"/>
<comment type="caution">
    <text evidence="2">The sequence shown here is derived from an EMBL/GenBank/DDBJ whole genome shotgun (WGS) entry which is preliminary data.</text>
</comment>
<sequence>MVNQDEEGVVYSDRSGDERQQQGQQQDQQQDQQQRNLDLNAAANGSTASRNRNVESGRTQNGQPKPHDDNSRGRRSSSAFDRLGRAGLEPNPFGGIGSE</sequence>
<keyword evidence="3" id="KW-1185">Reference proteome</keyword>
<feature type="compositionally biased region" description="Polar residues" evidence="1">
    <location>
        <begin position="43"/>
        <end position="63"/>
    </location>
</feature>
<reference evidence="2 3" key="1">
    <citation type="journal article" date="2023" name="Plants (Basel)">
        <title>Bridging the Gap: Combining Genomics and Transcriptomics Approaches to Understand Stylosanthes scabra, an Orphan Legume from the Brazilian Caatinga.</title>
        <authorList>
            <person name="Ferreira-Neto J.R.C."/>
            <person name="da Silva M.D."/>
            <person name="Binneck E."/>
            <person name="de Melo N.F."/>
            <person name="da Silva R.H."/>
            <person name="de Melo A.L.T.M."/>
            <person name="Pandolfi V."/>
            <person name="Bustamante F.O."/>
            <person name="Brasileiro-Vidal A.C."/>
            <person name="Benko-Iseppon A.M."/>
        </authorList>
    </citation>
    <scope>NUCLEOTIDE SEQUENCE [LARGE SCALE GENOMIC DNA]</scope>
    <source>
        <tissue evidence="2">Leaves</tissue>
    </source>
</reference>
<protein>
    <submittedName>
        <fullName evidence="2">Uncharacterized protein</fullName>
    </submittedName>
</protein>
<dbReference type="EMBL" id="JASCZI010271867">
    <property type="protein sequence ID" value="MED6216022.1"/>
    <property type="molecule type" value="Genomic_DNA"/>
</dbReference>
<evidence type="ECO:0000256" key="1">
    <source>
        <dbReference type="SAM" id="MobiDB-lite"/>
    </source>
</evidence>
<name>A0ABU6Z262_9FABA</name>
<feature type="compositionally biased region" description="Low complexity" evidence="1">
    <location>
        <begin position="21"/>
        <end position="34"/>
    </location>
</feature>
<evidence type="ECO:0000313" key="2">
    <source>
        <dbReference type="EMBL" id="MED6216022.1"/>
    </source>
</evidence>
<evidence type="ECO:0000313" key="3">
    <source>
        <dbReference type="Proteomes" id="UP001341840"/>
    </source>
</evidence>
<feature type="region of interest" description="Disordered" evidence="1">
    <location>
        <begin position="1"/>
        <end position="99"/>
    </location>
</feature>
<accession>A0ABU6Z262</accession>
<organism evidence="2 3">
    <name type="scientific">Stylosanthes scabra</name>
    <dbReference type="NCBI Taxonomy" id="79078"/>
    <lineage>
        <taxon>Eukaryota</taxon>
        <taxon>Viridiplantae</taxon>
        <taxon>Streptophyta</taxon>
        <taxon>Embryophyta</taxon>
        <taxon>Tracheophyta</taxon>
        <taxon>Spermatophyta</taxon>
        <taxon>Magnoliopsida</taxon>
        <taxon>eudicotyledons</taxon>
        <taxon>Gunneridae</taxon>
        <taxon>Pentapetalae</taxon>
        <taxon>rosids</taxon>
        <taxon>fabids</taxon>
        <taxon>Fabales</taxon>
        <taxon>Fabaceae</taxon>
        <taxon>Papilionoideae</taxon>
        <taxon>50 kb inversion clade</taxon>
        <taxon>dalbergioids sensu lato</taxon>
        <taxon>Dalbergieae</taxon>
        <taxon>Pterocarpus clade</taxon>
        <taxon>Stylosanthes</taxon>
    </lineage>
</organism>